<evidence type="ECO:0000313" key="2">
    <source>
        <dbReference type="EMBL" id="KOO46181.1"/>
    </source>
</evidence>
<dbReference type="PANTHER" id="PTHR37812:SF1">
    <property type="entry name" value="MU-LIKE PROPHAGE FLUMU PROTEIN C"/>
    <property type="match status" value="1"/>
</dbReference>
<dbReference type="EMBL" id="LILC01000013">
    <property type="protein sequence ID" value="KOO46181.1"/>
    <property type="molecule type" value="Genomic_DNA"/>
</dbReference>
<dbReference type="InterPro" id="IPR014875">
    <property type="entry name" value="Mor_transcription_activator"/>
</dbReference>
<comment type="caution">
    <text evidence="2">The sequence shown here is derived from an EMBL/GenBank/DDBJ whole genome shotgun (WGS) entry which is preliminary data.</text>
</comment>
<dbReference type="SUPFAM" id="SSF46689">
    <property type="entry name" value="Homeodomain-like"/>
    <property type="match status" value="1"/>
</dbReference>
<reference evidence="3" key="1">
    <citation type="submission" date="2015-08" db="EMBL/GenBank/DDBJ databases">
        <title>Fjat-14210 dsm16467.</title>
        <authorList>
            <person name="Liu B."/>
            <person name="Wang J."/>
            <person name="Zhu Y."/>
            <person name="Liu G."/>
            <person name="Chen Q."/>
            <person name="Chen Z."/>
            <person name="Lan J."/>
            <person name="Che J."/>
            <person name="Ge C."/>
            <person name="Shi H."/>
            <person name="Pan Z."/>
            <person name="Liu X."/>
        </authorList>
    </citation>
    <scope>NUCLEOTIDE SEQUENCE [LARGE SCALE GENOMIC DNA]</scope>
    <source>
        <strain evidence="3">DSM 16467</strain>
    </source>
</reference>
<keyword evidence="3" id="KW-1185">Reference proteome</keyword>
<organism evidence="2 3">
    <name type="scientific">Priestia koreensis</name>
    <dbReference type="NCBI Taxonomy" id="284581"/>
    <lineage>
        <taxon>Bacteria</taxon>
        <taxon>Bacillati</taxon>
        <taxon>Bacillota</taxon>
        <taxon>Bacilli</taxon>
        <taxon>Bacillales</taxon>
        <taxon>Bacillaceae</taxon>
        <taxon>Priestia</taxon>
    </lineage>
</organism>
<dbReference type="AlphaFoldDB" id="A0A0M0L530"/>
<dbReference type="InterPro" id="IPR049739">
    <property type="entry name" value="YraL-like"/>
</dbReference>
<evidence type="ECO:0000313" key="3">
    <source>
        <dbReference type="Proteomes" id="UP000037558"/>
    </source>
</evidence>
<gene>
    <name evidence="2" type="ORF">AMD01_09965</name>
</gene>
<sequence>MKHVKAATVLPEELILEIQQYIQGETIYIPKLEKVREKWGSRSGERQRIDERNEAIREAFQNGEKISRLADDYFLSVETIKKIVYTKT</sequence>
<accession>A0A0M0L530</accession>
<dbReference type="InterPro" id="IPR009057">
    <property type="entry name" value="Homeodomain-like_sf"/>
</dbReference>
<dbReference type="Pfam" id="PF08765">
    <property type="entry name" value="Mor"/>
    <property type="match status" value="1"/>
</dbReference>
<dbReference type="STRING" id="284581.AMD01_09965"/>
<name>A0A0M0L530_9BACI</name>
<dbReference type="PANTHER" id="PTHR37812">
    <property type="entry name" value="MU-LIKE PROPHAGE FLUMU PROTEIN C"/>
    <property type="match status" value="1"/>
</dbReference>
<dbReference type="Proteomes" id="UP000037558">
    <property type="component" value="Unassembled WGS sequence"/>
</dbReference>
<evidence type="ECO:0000259" key="1">
    <source>
        <dbReference type="Pfam" id="PF08765"/>
    </source>
</evidence>
<dbReference type="PATRIC" id="fig|284581.3.peg.2072"/>
<protein>
    <recommendedName>
        <fullName evidence="1">Mor transcription activator domain-containing protein</fullName>
    </recommendedName>
</protein>
<dbReference type="RefSeq" id="WP_053401251.1">
    <property type="nucleotide sequence ID" value="NZ_LILC01000013.1"/>
</dbReference>
<dbReference type="OrthoDB" id="9800398at2"/>
<dbReference type="Gene3D" id="1.10.10.60">
    <property type="entry name" value="Homeodomain-like"/>
    <property type="match status" value="1"/>
</dbReference>
<dbReference type="InterPro" id="IPR052411">
    <property type="entry name" value="c-mor_Regulatory_Protein"/>
</dbReference>
<dbReference type="NCBIfam" id="NF040785">
    <property type="entry name" value="CD3324_fam"/>
    <property type="match status" value="1"/>
</dbReference>
<proteinExistence type="predicted"/>
<feature type="domain" description="Mor transcription activator" evidence="1">
    <location>
        <begin position="7"/>
        <end position="84"/>
    </location>
</feature>